<comment type="caution">
    <text evidence="2">The sequence shown here is derived from an EMBL/GenBank/DDBJ whole genome shotgun (WGS) entry which is preliminary data.</text>
</comment>
<keyword evidence="3" id="KW-1185">Reference proteome</keyword>
<feature type="compositionally biased region" description="Basic and acidic residues" evidence="1">
    <location>
        <begin position="1"/>
        <end position="11"/>
    </location>
</feature>
<reference evidence="2" key="1">
    <citation type="submission" date="2022-07" db="EMBL/GenBank/DDBJ databases">
        <title>Draft genome sequence of Zalerion maritima ATCC 34329, a (micro)plastics degrading marine fungus.</title>
        <authorList>
            <person name="Paco A."/>
            <person name="Goncalves M.F.M."/>
            <person name="Rocha-Santos T.A.P."/>
            <person name="Alves A."/>
        </authorList>
    </citation>
    <scope>NUCLEOTIDE SEQUENCE</scope>
    <source>
        <strain evidence="2">ATCC 34329</strain>
    </source>
</reference>
<evidence type="ECO:0000256" key="1">
    <source>
        <dbReference type="SAM" id="MobiDB-lite"/>
    </source>
</evidence>
<feature type="region of interest" description="Disordered" evidence="1">
    <location>
        <begin position="217"/>
        <end position="269"/>
    </location>
</feature>
<protein>
    <submittedName>
        <fullName evidence="2">Uncharacterized protein</fullName>
    </submittedName>
</protein>
<feature type="region of interest" description="Disordered" evidence="1">
    <location>
        <begin position="1"/>
        <end position="70"/>
    </location>
</feature>
<feature type="compositionally biased region" description="Low complexity" evidence="1">
    <location>
        <begin position="49"/>
        <end position="61"/>
    </location>
</feature>
<evidence type="ECO:0000313" key="3">
    <source>
        <dbReference type="Proteomes" id="UP001201980"/>
    </source>
</evidence>
<name>A0AAD5WTI7_9PEZI</name>
<accession>A0AAD5WTI7</accession>
<sequence>MDTSGRQDRESNPSVDPPSPVPPLNGLRTLAQRGLRARSPKRNEARWHGGTTQTAQASGTGIRDHWDSPESSKARACDALCREIGYPVVMRPEWSILAAEIGDAYQDKAVLAGGIATLVECFCVCMKELVESEEEEGVVDQDWSERMVDYFSSVQQVRLFLEVSSNKKKKKTTTTTTKNGGDVRLLRKDPEHGIVVVIPRGEQVPGPTVLMPRLKGDLAKMFGPGGGDGREGQGDGGGEEDGEEEEPEWTDVVASGAKKATAGSRGRSAGAASAVADVEYLPNPGSMPSPEELLSKPPYHLLVREQGGEVVVECSHSGTLKVLAEWFGKWGKINHHDHRRPPMIKAELVDSCWGLGTAYERLTLSPTNRIWRPSATTVLALVEGSLGYAQVDAHAGTYVYRKDAAFKSLRC</sequence>
<evidence type="ECO:0000313" key="2">
    <source>
        <dbReference type="EMBL" id="KAJ2901401.1"/>
    </source>
</evidence>
<proteinExistence type="predicted"/>
<dbReference type="EMBL" id="JAKWBI020000153">
    <property type="protein sequence ID" value="KAJ2901401.1"/>
    <property type="molecule type" value="Genomic_DNA"/>
</dbReference>
<feature type="compositionally biased region" description="Acidic residues" evidence="1">
    <location>
        <begin position="237"/>
        <end position="249"/>
    </location>
</feature>
<dbReference type="Proteomes" id="UP001201980">
    <property type="component" value="Unassembled WGS sequence"/>
</dbReference>
<dbReference type="AlphaFoldDB" id="A0AAD5WTI7"/>
<gene>
    <name evidence="2" type="ORF">MKZ38_001883</name>
</gene>
<organism evidence="2 3">
    <name type="scientific">Zalerion maritima</name>
    <dbReference type="NCBI Taxonomy" id="339359"/>
    <lineage>
        <taxon>Eukaryota</taxon>
        <taxon>Fungi</taxon>
        <taxon>Dikarya</taxon>
        <taxon>Ascomycota</taxon>
        <taxon>Pezizomycotina</taxon>
        <taxon>Sordariomycetes</taxon>
        <taxon>Lulworthiomycetidae</taxon>
        <taxon>Lulworthiales</taxon>
        <taxon>Lulworthiaceae</taxon>
        <taxon>Zalerion</taxon>
    </lineage>
</organism>